<accession>A0ACB6SH13</accession>
<dbReference type="Proteomes" id="UP000799754">
    <property type="component" value="Unassembled WGS sequence"/>
</dbReference>
<keyword evidence="2" id="KW-1185">Reference proteome</keyword>
<evidence type="ECO:0000313" key="1">
    <source>
        <dbReference type="EMBL" id="KAF2632609.1"/>
    </source>
</evidence>
<sequence>MDDLLPSYESAIQQDPWTLIAPYLPSDAICAAALVCKKWHEIFTPHLWGSPASHFGVENDTVYVALTRFKRTLPYARSIVRGLTHTLQFPPAHAEIYGGPHSEWLRDCFERLPHLQCLMVNGLPFFDHAALLTLRHASSWWNANRPTAYPVFGLRLLDASGCTNATSTGLSEALPHFPDLVSLDLSRTPAARSEVVLSKLKYLRNLRVLNLEGLGLKDDEFSIIAPSIGTRVRSLNVSDNHLTDASARLLLEHCLKETTIPEHVTRSPLPPVEHGRLSGDLDAYESEDLVSHLRQRLTKGFVGSLAIEESRDMGITHLYLSRNAVTVEGISGLLRSKRLGVLDVGVLPAVLMRPVQPSYEDVNGSMDLPGVAKMTPVLSEFAATKMKYLRVNYHIVTEDAPVDAFPLPRAELDGDLGRYAPSNAHELETPQQQILAELETVQRSMPMPELGSTENPVFELSGSSAFAVELPGSFPTEVPLAKCKNGNLARTPSIKVTSEPQEAKRGAAYAPEPVFVDSPMSPVSPLLPGHKDQRPFLTGDSTPDHSVALSPILADWHNVSNEAVGRRSRHNSTHFVEDRRARLELRQSQENRLHPGMLPKVHTLVLTDVPTSTNDPELVHRLIQYIKDAAEEASIAKQRAKHTYMLPPGRSRNVAEREYARSLFALKRIVFEMAPPQVAHKKISTSWRAYPTKSSTEDADSEAFWEAATHDFSFFDDEECGVPTREPGRGLLLAAMSGLELAVHRPAPPPKPRRVEPAVQPQLDVVAEIGKFRRDRKAAYNNLLDMGESDPEVAGYWSGDITVVRNPVDADAGELDCYGNRYQGWGLYR</sequence>
<organism evidence="1 2">
    <name type="scientific">Macroventuria anomochaeta</name>
    <dbReference type="NCBI Taxonomy" id="301207"/>
    <lineage>
        <taxon>Eukaryota</taxon>
        <taxon>Fungi</taxon>
        <taxon>Dikarya</taxon>
        <taxon>Ascomycota</taxon>
        <taxon>Pezizomycotina</taxon>
        <taxon>Dothideomycetes</taxon>
        <taxon>Pleosporomycetidae</taxon>
        <taxon>Pleosporales</taxon>
        <taxon>Pleosporineae</taxon>
        <taxon>Didymellaceae</taxon>
        <taxon>Macroventuria</taxon>
    </lineage>
</organism>
<dbReference type="EMBL" id="MU006702">
    <property type="protein sequence ID" value="KAF2632609.1"/>
    <property type="molecule type" value="Genomic_DNA"/>
</dbReference>
<proteinExistence type="predicted"/>
<protein>
    <submittedName>
        <fullName evidence="1">Uncharacterized protein</fullName>
    </submittedName>
</protein>
<name>A0ACB6SH13_9PLEO</name>
<gene>
    <name evidence="1" type="ORF">BU25DRAFT_330335</name>
</gene>
<evidence type="ECO:0000313" key="2">
    <source>
        <dbReference type="Proteomes" id="UP000799754"/>
    </source>
</evidence>
<reference evidence="1" key="1">
    <citation type="journal article" date="2020" name="Stud. Mycol.">
        <title>101 Dothideomycetes genomes: a test case for predicting lifestyles and emergence of pathogens.</title>
        <authorList>
            <person name="Haridas S."/>
            <person name="Albert R."/>
            <person name="Binder M."/>
            <person name="Bloem J."/>
            <person name="Labutti K."/>
            <person name="Salamov A."/>
            <person name="Andreopoulos B."/>
            <person name="Baker S."/>
            <person name="Barry K."/>
            <person name="Bills G."/>
            <person name="Bluhm B."/>
            <person name="Cannon C."/>
            <person name="Castanera R."/>
            <person name="Culley D."/>
            <person name="Daum C."/>
            <person name="Ezra D."/>
            <person name="Gonzalez J."/>
            <person name="Henrissat B."/>
            <person name="Kuo A."/>
            <person name="Liang C."/>
            <person name="Lipzen A."/>
            <person name="Lutzoni F."/>
            <person name="Magnuson J."/>
            <person name="Mondo S."/>
            <person name="Nolan M."/>
            <person name="Ohm R."/>
            <person name="Pangilinan J."/>
            <person name="Park H.-J."/>
            <person name="Ramirez L."/>
            <person name="Alfaro M."/>
            <person name="Sun H."/>
            <person name="Tritt A."/>
            <person name="Yoshinaga Y."/>
            <person name="Zwiers L.-H."/>
            <person name="Turgeon B."/>
            <person name="Goodwin S."/>
            <person name="Spatafora J."/>
            <person name="Crous P."/>
            <person name="Grigoriev I."/>
        </authorList>
    </citation>
    <scope>NUCLEOTIDE SEQUENCE</scope>
    <source>
        <strain evidence="1">CBS 525.71</strain>
    </source>
</reference>
<comment type="caution">
    <text evidence="1">The sequence shown here is derived from an EMBL/GenBank/DDBJ whole genome shotgun (WGS) entry which is preliminary data.</text>
</comment>